<gene>
    <name evidence="3" type="ORF">DLM86_03675</name>
</gene>
<dbReference type="OrthoDB" id="94797at2"/>
<evidence type="ECO:0000256" key="1">
    <source>
        <dbReference type="SAM" id="MobiDB-lite"/>
    </source>
</evidence>
<dbReference type="PANTHER" id="PTHR43649:SF17">
    <property type="entry name" value="ABC TRANSPORTER SOLUTE BINDING PROTEIN-SUGAR TRANSPORT"/>
    <property type="match status" value="1"/>
</dbReference>
<evidence type="ECO:0000256" key="2">
    <source>
        <dbReference type="SAM" id="SignalP"/>
    </source>
</evidence>
<organism evidence="3 4">
    <name type="scientific">Paenibacillus flagellatus</name>
    <dbReference type="NCBI Taxonomy" id="2211139"/>
    <lineage>
        <taxon>Bacteria</taxon>
        <taxon>Bacillati</taxon>
        <taxon>Bacillota</taxon>
        <taxon>Bacilli</taxon>
        <taxon>Bacillales</taxon>
        <taxon>Paenibacillaceae</taxon>
        <taxon>Paenibacillus</taxon>
    </lineage>
</organism>
<evidence type="ECO:0000313" key="3">
    <source>
        <dbReference type="EMBL" id="PYI57539.1"/>
    </source>
</evidence>
<dbReference type="PANTHER" id="PTHR43649">
    <property type="entry name" value="ARABINOSE-BINDING PROTEIN-RELATED"/>
    <property type="match status" value="1"/>
</dbReference>
<proteinExistence type="predicted"/>
<dbReference type="InterPro" id="IPR050490">
    <property type="entry name" value="Bact_solute-bd_prot1"/>
</dbReference>
<keyword evidence="4" id="KW-1185">Reference proteome</keyword>
<keyword evidence="2" id="KW-0732">Signal</keyword>
<feature type="signal peptide" evidence="2">
    <location>
        <begin position="1"/>
        <end position="20"/>
    </location>
</feature>
<name>A0A2V5KD02_9BACL</name>
<evidence type="ECO:0000313" key="4">
    <source>
        <dbReference type="Proteomes" id="UP000247476"/>
    </source>
</evidence>
<dbReference type="Proteomes" id="UP000247476">
    <property type="component" value="Unassembled WGS sequence"/>
</dbReference>
<dbReference type="EMBL" id="QJVJ01000001">
    <property type="protein sequence ID" value="PYI57539.1"/>
    <property type="molecule type" value="Genomic_DNA"/>
</dbReference>
<reference evidence="3 4" key="1">
    <citation type="submission" date="2018-05" db="EMBL/GenBank/DDBJ databases">
        <title>Paenibacillus flagellatus sp. nov., isolated from selenium mineral soil.</title>
        <authorList>
            <person name="Dai X."/>
        </authorList>
    </citation>
    <scope>NUCLEOTIDE SEQUENCE [LARGE SCALE GENOMIC DNA]</scope>
    <source>
        <strain evidence="3 4">DXL2</strain>
    </source>
</reference>
<dbReference type="Gene3D" id="3.40.190.10">
    <property type="entry name" value="Periplasmic binding protein-like II"/>
    <property type="match status" value="1"/>
</dbReference>
<dbReference type="RefSeq" id="WP_110838580.1">
    <property type="nucleotide sequence ID" value="NZ_QJVJ01000001.1"/>
</dbReference>
<feature type="region of interest" description="Disordered" evidence="1">
    <location>
        <begin position="28"/>
        <end position="50"/>
    </location>
</feature>
<sequence>MNRWKSFSVLATALLTFAVAAVGCGKDESGTTAKPSDPAGAAGQKEVYPENGLPKNEKVTLKFGFWENGYGREWIDNAIQSFTKKYPNVKFDVTYSPKINTVISTKVAANNDDDMFDIISPSFTGGDNEKTSLILAGKFEPLDDLWERELPDAPGKKLKDMLIDGAYKNQRRFDNKTYDLPMGGYATGLFFDKAFFEKNGWNQNPQTWDEFVKLLDDIKAKGIVPLTFPGIYATYLDYGFALKRFELAEINGTLDKALSDYKNQKLPNYMAPENVEAYKRLAELGKKGFFPQGVSALTHTQSQMQILQHKAAMVFTGDWVQNEMKDSVPDGFKWGFMVIPFGTKPEQTKWIQNGTGSGGMMIWKNKPELNKKWAKEFNLWLFTNDVQAFNNKNAGILPIRKDFADDPKRLEQMQDAPRSVLEYTKKNKTRFETLQKDVVLDPHPAHAQVAKIYKEQLPDVALGNKDPVAFLEELEKLFKEGLDAQKK</sequence>
<dbReference type="SUPFAM" id="SSF53850">
    <property type="entry name" value="Periplasmic binding protein-like II"/>
    <property type="match status" value="1"/>
</dbReference>
<accession>A0A2V5KD02</accession>
<comment type="caution">
    <text evidence="3">The sequence shown here is derived from an EMBL/GenBank/DDBJ whole genome shotgun (WGS) entry which is preliminary data.</text>
</comment>
<protein>
    <submittedName>
        <fullName evidence="3">ABC transporter substrate-binding protein</fullName>
    </submittedName>
</protein>
<dbReference type="AlphaFoldDB" id="A0A2V5KD02"/>
<dbReference type="PROSITE" id="PS51257">
    <property type="entry name" value="PROKAR_LIPOPROTEIN"/>
    <property type="match status" value="1"/>
</dbReference>
<feature type="chain" id="PRO_5015977168" evidence="2">
    <location>
        <begin position="21"/>
        <end position="487"/>
    </location>
</feature>